<protein>
    <submittedName>
        <fullName evidence="3">Uncharacterized protein</fullName>
    </submittedName>
</protein>
<reference evidence="3 4" key="1">
    <citation type="journal article" date="2016" name="Genome Announc.">
        <title>Genome Sequence of Madurella mycetomatis mm55, Isolated from a Human Mycetoma Case in Sudan.</title>
        <authorList>
            <person name="Smit S."/>
            <person name="Derks M.F."/>
            <person name="Bervoets S."/>
            <person name="Fahal A."/>
            <person name="van Leeuwen W."/>
            <person name="van Belkum A."/>
            <person name="van de Sande W.W."/>
        </authorList>
    </citation>
    <scope>NUCLEOTIDE SEQUENCE [LARGE SCALE GENOMIC DNA]</scope>
    <source>
        <strain evidence="4">mm55</strain>
    </source>
</reference>
<comment type="caution">
    <text evidence="3">The sequence shown here is derived from an EMBL/GenBank/DDBJ whole genome shotgun (WGS) entry which is preliminary data.</text>
</comment>
<dbReference type="AlphaFoldDB" id="A0A175WCG7"/>
<evidence type="ECO:0000313" key="3">
    <source>
        <dbReference type="EMBL" id="KXX80624.1"/>
    </source>
</evidence>
<feature type="compositionally biased region" description="Acidic residues" evidence="1">
    <location>
        <begin position="156"/>
        <end position="195"/>
    </location>
</feature>
<organism evidence="3 4">
    <name type="scientific">Madurella mycetomatis</name>
    <dbReference type="NCBI Taxonomy" id="100816"/>
    <lineage>
        <taxon>Eukaryota</taxon>
        <taxon>Fungi</taxon>
        <taxon>Dikarya</taxon>
        <taxon>Ascomycota</taxon>
        <taxon>Pezizomycotina</taxon>
        <taxon>Sordariomycetes</taxon>
        <taxon>Sordariomycetidae</taxon>
        <taxon>Sordariales</taxon>
        <taxon>Sordariales incertae sedis</taxon>
        <taxon>Madurella</taxon>
    </lineage>
</organism>
<dbReference type="VEuPathDB" id="FungiDB:MMYC01_202711"/>
<proteinExistence type="predicted"/>
<evidence type="ECO:0000256" key="1">
    <source>
        <dbReference type="SAM" id="MobiDB-lite"/>
    </source>
</evidence>
<dbReference type="Proteomes" id="UP000078237">
    <property type="component" value="Unassembled WGS sequence"/>
</dbReference>
<name>A0A175WCG7_9PEZI</name>
<keyword evidence="2" id="KW-0732">Signal</keyword>
<evidence type="ECO:0000256" key="2">
    <source>
        <dbReference type="SAM" id="SignalP"/>
    </source>
</evidence>
<gene>
    <name evidence="3" type="ORF">MMYC01_202711</name>
</gene>
<sequence>MFPKFVALVLLVLYLPLSLANEGYEADTLDVGADEWDDSTAYDAEDQIDLSGDTAGKTCYFAAGCTDGSEDDPSVNCPPDHQYMGVETEHSPLKTESAPSCPEGQGHPVCCPKDIPVVSCGWQGEPGQSEFGCIPGDATATDPLEYGSMEAADPGADVEDPDLDAEDPDLDAEDPALDAEDPALEAEDTEPVEEY</sequence>
<accession>A0A175WCG7</accession>
<dbReference type="EMBL" id="LCTW02000055">
    <property type="protein sequence ID" value="KXX80624.1"/>
    <property type="molecule type" value="Genomic_DNA"/>
</dbReference>
<keyword evidence="4" id="KW-1185">Reference proteome</keyword>
<feature type="region of interest" description="Disordered" evidence="1">
    <location>
        <begin position="131"/>
        <end position="195"/>
    </location>
</feature>
<feature type="signal peptide" evidence="2">
    <location>
        <begin position="1"/>
        <end position="20"/>
    </location>
</feature>
<feature type="chain" id="PRO_5008043884" evidence="2">
    <location>
        <begin position="21"/>
        <end position="195"/>
    </location>
</feature>
<evidence type="ECO:0000313" key="4">
    <source>
        <dbReference type="Proteomes" id="UP000078237"/>
    </source>
</evidence>